<keyword evidence="6 9" id="KW-0227">DNA damage</keyword>
<evidence type="ECO:0000256" key="2">
    <source>
        <dbReference type="ARBA" id="ARBA00008711"/>
    </source>
</evidence>
<dbReference type="EMBL" id="RCHT01000004">
    <property type="protein sequence ID" value="RLL13151.1"/>
    <property type="molecule type" value="Genomic_DNA"/>
</dbReference>
<dbReference type="Pfam" id="PF02870">
    <property type="entry name" value="Methyltransf_1N"/>
    <property type="match status" value="1"/>
</dbReference>
<dbReference type="Pfam" id="PF01035">
    <property type="entry name" value="DNA_binding_1"/>
    <property type="match status" value="1"/>
</dbReference>
<keyword evidence="4 9" id="KW-0489">Methyltransferase</keyword>
<proteinExistence type="inferred from homology"/>
<comment type="function">
    <text evidence="9">Involved in the cellular defense against the biological effects of O6-methylguanine (O6-MeG) and O4-methylthymine (O4-MeT) in DNA. Repairs the methylated nucleobase in DNA by stoichiometrically transferring the methyl group to a cysteine residue in the enzyme. This is a suicide reaction: the enzyme is irreversibly inactivated.</text>
</comment>
<evidence type="ECO:0000256" key="5">
    <source>
        <dbReference type="ARBA" id="ARBA00022679"/>
    </source>
</evidence>
<name>A0A498CQX3_9FIRM</name>
<dbReference type="PANTHER" id="PTHR10815:SF5">
    <property type="entry name" value="METHYLATED-DNA--PROTEIN-CYSTEINE METHYLTRANSFERASE"/>
    <property type="match status" value="1"/>
</dbReference>
<dbReference type="GO" id="GO:0006307">
    <property type="term" value="P:DNA alkylation repair"/>
    <property type="evidence" value="ECO:0007669"/>
    <property type="project" value="UniProtKB-UniRule"/>
</dbReference>
<protein>
    <recommendedName>
        <fullName evidence="9">Methylated-DNA--protein-cysteine methyltransferase</fullName>
        <ecNumber evidence="9">2.1.1.63</ecNumber>
    </recommendedName>
    <alternativeName>
        <fullName evidence="9">6-O-methylguanine-DNA methyltransferase</fullName>
        <shortName evidence="9">MGMT</shortName>
    </alternativeName>
    <alternativeName>
        <fullName evidence="9">O-6-methylguanine-DNA-alkyltransferase</fullName>
    </alternativeName>
</protein>
<feature type="domain" description="Methylated-DNA-[protein]-cysteine S-methyltransferase DNA binding" evidence="10">
    <location>
        <begin position="73"/>
        <end position="152"/>
    </location>
</feature>
<dbReference type="GO" id="GO:0003908">
    <property type="term" value="F:methylated-DNA-[protein]-cysteine S-methyltransferase activity"/>
    <property type="evidence" value="ECO:0007669"/>
    <property type="project" value="UniProtKB-UniRule"/>
</dbReference>
<evidence type="ECO:0000259" key="11">
    <source>
        <dbReference type="Pfam" id="PF02870"/>
    </source>
</evidence>
<reference evidence="12 13" key="1">
    <citation type="submission" date="2018-10" db="EMBL/GenBank/DDBJ databases">
        <title>Anaerotruncus faecis sp. nov., isolated from human feces.</title>
        <authorList>
            <person name="Wang Y.-J."/>
        </authorList>
    </citation>
    <scope>NUCLEOTIDE SEQUENCE [LARGE SCALE GENOMIC DNA]</scope>
    <source>
        <strain evidence="12 13">22A2-44</strain>
    </source>
</reference>
<dbReference type="EC" id="2.1.1.63" evidence="9"/>
<dbReference type="HAMAP" id="MF_00772">
    <property type="entry name" value="OGT"/>
    <property type="match status" value="1"/>
</dbReference>
<dbReference type="RefSeq" id="WP_121586289.1">
    <property type="nucleotide sequence ID" value="NZ_RCHT01000004.1"/>
</dbReference>
<dbReference type="PANTHER" id="PTHR10815">
    <property type="entry name" value="METHYLATED-DNA--PROTEIN-CYSTEINE METHYLTRANSFERASE"/>
    <property type="match status" value="1"/>
</dbReference>
<organism evidence="12 13">
    <name type="scientific">Anaerotruncus massiliensis</name>
    <name type="common">ex Liu et al. 2021</name>
    <dbReference type="NCBI Taxonomy" id="2321404"/>
    <lineage>
        <taxon>Bacteria</taxon>
        <taxon>Bacillati</taxon>
        <taxon>Bacillota</taxon>
        <taxon>Clostridia</taxon>
        <taxon>Eubacteriales</taxon>
        <taxon>Oscillospiraceae</taxon>
        <taxon>Anaerotruncus</taxon>
    </lineage>
</organism>
<comment type="catalytic activity">
    <reaction evidence="8 9">
        <text>a 6-O-methyl-2'-deoxyguanosine in DNA + L-cysteinyl-[protein] = S-methyl-L-cysteinyl-[protein] + a 2'-deoxyguanosine in DNA</text>
        <dbReference type="Rhea" id="RHEA:24000"/>
        <dbReference type="Rhea" id="RHEA-COMP:10131"/>
        <dbReference type="Rhea" id="RHEA-COMP:10132"/>
        <dbReference type="Rhea" id="RHEA-COMP:11367"/>
        <dbReference type="Rhea" id="RHEA-COMP:11368"/>
        <dbReference type="ChEBI" id="CHEBI:29950"/>
        <dbReference type="ChEBI" id="CHEBI:82612"/>
        <dbReference type="ChEBI" id="CHEBI:85445"/>
        <dbReference type="ChEBI" id="CHEBI:85448"/>
        <dbReference type="EC" id="2.1.1.63"/>
    </reaction>
</comment>
<dbReference type="Gene3D" id="1.10.10.10">
    <property type="entry name" value="Winged helix-like DNA-binding domain superfamily/Winged helix DNA-binding domain"/>
    <property type="match status" value="1"/>
</dbReference>
<dbReference type="InterPro" id="IPR023546">
    <property type="entry name" value="MGMT"/>
</dbReference>
<gene>
    <name evidence="12" type="ORF">D4A47_04200</name>
</gene>
<evidence type="ECO:0000256" key="7">
    <source>
        <dbReference type="ARBA" id="ARBA00023204"/>
    </source>
</evidence>
<dbReference type="InterPro" id="IPR001497">
    <property type="entry name" value="MethylDNA_cys_MeTrfase_AS"/>
</dbReference>
<dbReference type="InterPro" id="IPR036631">
    <property type="entry name" value="MGMT_N_sf"/>
</dbReference>
<accession>A0A498CQX3</accession>
<dbReference type="CDD" id="cd06445">
    <property type="entry name" value="ATase"/>
    <property type="match status" value="1"/>
</dbReference>
<evidence type="ECO:0000259" key="10">
    <source>
        <dbReference type="Pfam" id="PF01035"/>
    </source>
</evidence>
<sequence>MKQILYTESPFGTVGIAEDGRGICALFFLRGEKPEGYTEAETPLLRRAARELAEYFSGERRAFDLPLSLEGTAFQRADWAALCEIPYGETRSYGQIAARLGNPKACRAVGMANHRNPVAILVPCHRVVGKNGSLTGYAGGLDVKEGLLALEKRCGG</sequence>
<evidence type="ECO:0000313" key="12">
    <source>
        <dbReference type="EMBL" id="RLL13151.1"/>
    </source>
</evidence>
<dbReference type="InterPro" id="IPR014048">
    <property type="entry name" value="MethylDNA_cys_MeTrfase_DNA-bd"/>
</dbReference>
<dbReference type="InterPro" id="IPR036388">
    <property type="entry name" value="WH-like_DNA-bd_sf"/>
</dbReference>
<dbReference type="GO" id="GO:0032259">
    <property type="term" value="P:methylation"/>
    <property type="evidence" value="ECO:0007669"/>
    <property type="project" value="UniProtKB-KW"/>
</dbReference>
<keyword evidence="7 9" id="KW-0234">DNA repair</keyword>
<feature type="domain" description="Methylguanine DNA methyltransferase ribonuclease-like" evidence="11">
    <location>
        <begin position="6"/>
        <end position="69"/>
    </location>
</feature>
<keyword evidence="5 9" id="KW-0808">Transferase</keyword>
<dbReference type="FunFam" id="1.10.10.10:FF:000214">
    <property type="entry name" value="Methylated-DNA--protein-cysteine methyltransferase"/>
    <property type="match status" value="1"/>
</dbReference>
<dbReference type="PROSITE" id="PS00374">
    <property type="entry name" value="MGMT"/>
    <property type="match status" value="1"/>
</dbReference>
<comment type="caution">
    <text evidence="12">The sequence shown here is derived from an EMBL/GenBank/DDBJ whole genome shotgun (WGS) entry which is preliminary data.</text>
</comment>
<comment type="catalytic activity">
    <reaction evidence="1 9">
        <text>a 4-O-methyl-thymidine in DNA + L-cysteinyl-[protein] = a thymidine in DNA + S-methyl-L-cysteinyl-[protein]</text>
        <dbReference type="Rhea" id="RHEA:53428"/>
        <dbReference type="Rhea" id="RHEA-COMP:10131"/>
        <dbReference type="Rhea" id="RHEA-COMP:10132"/>
        <dbReference type="Rhea" id="RHEA-COMP:13555"/>
        <dbReference type="Rhea" id="RHEA-COMP:13556"/>
        <dbReference type="ChEBI" id="CHEBI:29950"/>
        <dbReference type="ChEBI" id="CHEBI:82612"/>
        <dbReference type="ChEBI" id="CHEBI:137386"/>
        <dbReference type="ChEBI" id="CHEBI:137387"/>
        <dbReference type="EC" id="2.1.1.63"/>
    </reaction>
</comment>
<dbReference type="NCBIfam" id="TIGR00589">
    <property type="entry name" value="ogt"/>
    <property type="match status" value="1"/>
</dbReference>
<dbReference type="SUPFAM" id="SSF46767">
    <property type="entry name" value="Methylated DNA-protein cysteine methyltransferase, C-terminal domain"/>
    <property type="match status" value="1"/>
</dbReference>
<keyword evidence="13" id="KW-1185">Reference proteome</keyword>
<keyword evidence="3 9" id="KW-0963">Cytoplasm</keyword>
<comment type="subcellular location">
    <subcellularLocation>
        <location evidence="9">Cytoplasm</location>
    </subcellularLocation>
</comment>
<evidence type="ECO:0000256" key="1">
    <source>
        <dbReference type="ARBA" id="ARBA00001286"/>
    </source>
</evidence>
<evidence type="ECO:0000313" key="13">
    <source>
        <dbReference type="Proteomes" id="UP000276301"/>
    </source>
</evidence>
<evidence type="ECO:0000256" key="9">
    <source>
        <dbReference type="HAMAP-Rule" id="MF_00772"/>
    </source>
</evidence>
<evidence type="ECO:0000256" key="6">
    <source>
        <dbReference type="ARBA" id="ARBA00022763"/>
    </source>
</evidence>
<dbReference type="SUPFAM" id="SSF53155">
    <property type="entry name" value="Methylated DNA-protein cysteine methyltransferase domain"/>
    <property type="match status" value="1"/>
</dbReference>
<comment type="miscellaneous">
    <text evidence="9">This enzyme catalyzes only one turnover and therefore is not strictly catalytic. According to one definition, an enzyme is a biocatalyst that acts repeatedly and over many reaction cycles.</text>
</comment>
<dbReference type="AlphaFoldDB" id="A0A498CQX3"/>
<comment type="similarity">
    <text evidence="2 9">Belongs to the MGMT family.</text>
</comment>
<dbReference type="Gene3D" id="3.30.160.70">
    <property type="entry name" value="Methylated DNA-protein cysteine methyltransferase domain"/>
    <property type="match status" value="1"/>
</dbReference>
<evidence type="ECO:0000256" key="4">
    <source>
        <dbReference type="ARBA" id="ARBA00022603"/>
    </source>
</evidence>
<dbReference type="Proteomes" id="UP000276301">
    <property type="component" value="Unassembled WGS sequence"/>
</dbReference>
<dbReference type="InterPro" id="IPR036217">
    <property type="entry name" value="MethylDNA_cys_MeTrfase_DNAb"/>
</dbReference>
<evidence type="ECO:0000256" key="3">
    <source>
        <dbReference type="ARBA" id="ARBA00022490"/>
    </source>
</evidence>
<dbReference type="GO" id="GO:0005737">
    <property type="term" value="C:cytoplasm"/>
    <property type="evidence" value="ECO:0007669"/>
    <property type="project" value="UniProtKB-SubCell"/>
</dbReference>
<evidence type="ECO:0000256" key="8">
    <source>
        <dbReference type="ARBA" id="ARBA00049348"/>
    </source>
</evidence>
<dbReference type="InterPro" id="IPR008332">
    <property type="entry name" value="MethylG_MeTrfase_N"/>
</dbReference>
<feature type="active site" description="Nucleophile; methyl group acceptor" evidence="9">
    <location>
        <position position="124"/>
    </location>
</feature>